<proteinExistence type="predicted"/>
<evidence type="ECO:0000313" key="1">
    <source>
        <dbReference type="EMBL" id="KAI3770416.1"/>
    </source>
</evidence>
<reference evidence="1 2" key="2">
    <citation type="journal article" date="2022" name="Mol. Ecol. Resour.">
        <title>The genomes of chicory, endive, great burdock and yacon provide insights into Asteraceae paleo-polyploidization history and plant inulin production.</title>
        <authorList>
            <person name="Fan W."/>
            <person name="Wang S."/>
            <person name="Wang H."/>
            <person name="Wang A."/>
            <person name="Jiang F."/>
            <person name="Liu H."/>
            <person name="Zhao H."/>
            <person name="Xu D."/>
            <person name="Zhang Y."/>
        </authorList>
    </citation>
    <scope>NUCLEOTIDE SEQUENCE [LARGE SCALE GENOMIC DNA]</scope>
    <source>
        <strain evidence="2">cv. Niubang</strain>
    </source>
</reference>
<comment type="caution">
    <text evidence="1">The sequence shown here is derived from an EMBL/GenBank/DDBJ whole genome shotgun (WGS) entry which is preliminary data.</text>
</comment>
<accession>A0ACB9FHU9</accession>
<gene>
    <name evidence="1" type="ORF">L6452_01548</name>
</gene>
<reference evidence="2" key="1">
    <citation type="journal article" date="2022" name="Mol. Ecol. Resour.">
        <title>The genomes of chicory, endive, great burdock and yacon provide insights into Asteraceae palaeo-polyploidization history and plant inulin production.</title>
        <authorList>
            <person name="Fan W."/>
            <person name="Wang S."/>
            <person name="Wang H."/>
            <person name="Wang A."/>
            <person name="Jiang F."/>
            <person name="Liu H."/>
            <person name="Zhao H."/>
            <person name="Xu D."/>
            <person name="Zhang Y."/>
        </authorList>
    </citation>
    <scope>NUCLEOTIDE SEQUENCE [LARGE SCALE GENOMIC DNA]</scope>
    <source>
        <strain evidence="2">cv. Niubang</strain>
    </source>
</reference>
<protein>
    <submittedName>
        <fullName evidence="1">Uncharacterized protein</fullName>
    </submittedName>
</protein>
<keyword evidence="2" id="KW-1185">Reference proteome</keyword>
<name>A0ACB9FHU9_ARCLA</name>
<sequence>MGSFITNLLYQPPTPNLICIWVDPYIILGFEVVLGIGIVSFPFCQIQIILHTMYAKTIHTEFITIHTQDFYFVTSLLPSLSAV</sequence>
<organism evidence="1 2">
    <name type="scientific">Arctium lappa</name>
    <name type="common">Greater burdock</name>
    <name type="synonym">Lappa major</name>
    <dbReference type="NCBI Taxonomy" id="4217"/>
    <lineage>
        <taxon>Eukaryota</taxon>
        <taxon>Viridiplantae</taxon>
        <taxon>Streptophyta</taxon>
        <taxon>Embryophyta</taxon>
        <taxon>Tracheophyta</taxon>
        <taxon>Spermatophyta</taxon>
        <taxon>Magnoliopsida</taxon>
        <taxon>eudicotyledons</taxon>
        <taxon>Gunneridae</taxon>
        <taxon>Pentapetalae</taxon>
        <taxon>asterids</taxon>
        <taxon>campanulids</taxon>
        <taxon>Asterales</taxon>
        <taxon>Asteraceae</taxon>
        <taxon>Carduoideae</taxon>
        <taxon>Cardueae</taxon>
        <taxon>Arctiinae</taxon>
        <taxon>Arctium</taxon>
    </lineage>
</organism>
<dbReference type="EMBL" id="CM042047">
    <property type="protein sequence ID" value="KAI3770416.1"/>
    <property type="molecule type" value="Genomic_DNA"/>
</dbReference>
<evidence type="ECO:0000313" key="2">
    <source>
        <dbReference type="Proteomes" id="UP001055879"/>
    </source>
</evidence>
<dbReference type="Proteomes" id="UP001055879">
    <property type="component" value="Linkage Group LG01"/>
</dbReference>